<feature type="transmembrane region" description="Helical" evidence="1">
    <location>
        <begin position="27"/>
        <end position="45"/>
    </location>
</feature>
<feature type="transmembrane region" description="Helical" evidence="1">
    <location>
        <begin position="175"/>
        <end position="196"/>
    </location>
</feature>
<feature type="transmembrane region" description="Helical" evidence="1">
    <location>
        <begin position="117"/>
        <end position="138"/>
    </location>
</feature>
<feature type="transmembrane region" description="Helical" evidence="1">
    <location>
        <begin position="353"/>
        <end position="372"/>
    </location>
</feature>
<dbReference type="Pfam" id="PF13174">
    <property type="entry name" value="TPR_6"/>
    <property type="match status" value="1"/>
</dbReference>
<dbReference type="Pfam" id="PF10131">
    <property type="entry name" value="PTPS_related"/>
    <property type="match status" value="1"/>
</dbReference>
<dbReference type="InterPro" id="IPR019734">
    <property type="entry name" value="TPR_rpt"/>
</dbReference>
<feature type="transmembrane region" description="Helical" evidence="1">
    <location>
        <begin position="694"/>
        <end position="713"/>
    </location>
</feature>
<dbReference type="InterPro" id="IPR011990">
    <property type="entry name" value="TPR-like_helical_dom_sf"/>
</dbReference>
<keyword evidence="1" id="KW-0812">Transmembrane</keyword>
<feature type="transmembrane region" description="Helical" evidence="1">
    <location>
        <begin position="291"/>
        <end position="313"/>
    </location>
</feature>
<keyword evidence="1" id="KW-0472">Membrane</keyword>
<gene>
    <name evidence="3" type="ORF">ENS29_04415</name>
</gene>
<evidence type="ECO:0000256" key="1">
    <source>
        <dbReference type="SAM" id="Phobius"/>
    </source>
</evidence>
<accession>A0A7C4MM13</accession>
<feature type="transmembrane region" description="Helical" evidence="1">
    <location>
        <begin position="725"/>
        <end position="746"/>
    </location>
</feature>
<keyword evidence="1" id="KW-1133">Transmembrane helix</keyword>
<feature type="transmembrane region" description="Helical" evidence="1">
    <location>
        <begin position="89"/>
        <end position="111"/>
    </location>
</feature>
<feature type="transmembrane region" description="Helical" evidence="1">
    <location>
        <begin position="248"/>
        <end position="271"/>
    </location>
</feature>
<feature type="transmembrane region" description="Helical" evidence="1">
    <location>
        <begin position="208"/>
        <end position="236"/>
    </location>
</feature>
<feature type="transmembrane region" description="Helical" evidence="1">
    <location>
        <begin position="325"/>
        <end position="341"/>
    </location>
</feature>
<dbReference type="EMBL" id="DSUH01000100">
    <property type="protein sequence ID" value="HGU32083.1"/>
    <property type="molecule type" value="Genomic_DNA"/>
</dbReference>
<reference evidence="3" key="1">
    <citation type="journal article" date="2020" name="mSystems">
        <title>Genome- and Community-Level Interaction Insights into Carbon Utilization and Element Cycling Functions of Hydrothermarchaeota in Hydrothermal Sediment.</title>
        <authorList>
            <person name="Zhou Z."/>
            <person name="Liu Y."/>
            <person name="Xu W."/>
            <person name="Pan J."/>
            <person name="Luo Z.H."/>
            <person name="Li M."/>
        </authorList>
    </citation>
    <scope>NUCLEOTIDE SEQUENCE [LARGE SCALE GENOMIC DNA]</scope>
    <source>
        <strain evidence="3">SpSt-477</strain>
    </source>
</reference>
<dbReference type="Gene3D" id="1.25.40.10">
    <property type="entry name" value="Tetratricopeptide repeat domain"/>
    <property type="match status" value="1"/>
</dbReference>
<feature type="transmembrane region" description="Helical" evidence="1">
    <location>
        <begin position="145"/>
        <end position="163"/>
    </location>
</feature>
<sequence>MPQDHPLDASSLSNMTLTESAPPKSRIWIDIALMGLIFGFILTYIEPAYLLTSTITAGGDTASHYFTAQYLRDVLLPKGRISGWCMGNLAGFPMLQFYFPLPFLAMALLGYLIPLQIAFKLVSVLGIFLLPLCVYWMFRLMRLSYPAPIAAASLSVLFLFNQGNSMWGGNIPSTMAGEFCYSIGFSLTFLWLGFLWRSMTEDRSLRPCIFLLAVIGLCHGYTLLSAGFFSLFFLLIPGRYDIHLKKLIQIHGSAVLLIAFWLFPLVAYLHYTTRFNFVWMFYNWRQAVQEILPVIFWPALLLSLAAVVCLLRRRGETSSAWWEHPLSWMGFIVVLSVLLYFGGDRIGVVDIRFFPFMQCVAVISGAMLFPMVSLGWRQRSALAVSIVILALVWADMRTTYIRYWSRFNYSGFEQKPLWPVFSRVNEFLKGTEADPRVVYEHSMIHDRAGTSRAFESLPLFSGRSTLEGVYMQASPNNPFIFYIQSELSLTPSTPLPDYGYSRFDPVRGAGHLRLFNVRDYVVAEDKTRERVRACPEFETVFEELPYSVFRLKDRVDRYAVPLAAKPVLLPRKHWKTIAYRWFRLTDASVHLVFSDDPGGLSSERFLRLPEVDVENLPVEPVASALPTKETVTEDAIDIEGAAIGQPLLIKISYHPGWRVEGADRIYLTTPAFMLVYPHASRVRLVYERPAAEKIGIVATGGFLLFLLLFQTAFGKWVRGMALRVYSRWLLALSFPVAALILIVIGYHAVRMPPSPMVTYQRMLDRYAEKRYDVAREGFWRILTEAPDSLVADQAAYHYGLCFFLENDWPNTIRAMRRLLQVYPDSVKVPEAYYHIGVSCQQMGRREDARHWYEDLLARFPDAPPWIRQYAQDRLKEIGNG</sequence>
<protein>
    <submittedName>
        <fullName evidence="3">Tetratricopeptide repeat protein</fullName>
    </submittedName>
</protein>
<dbReference type="AlphaFoldDB" id="A0A7C4MM13"/>
<organism evidence="3">
    <name type="scientific">Desulfatirhabdium butyrativorans</name>
    <dbReference type="NCBI Taxonomy" id="340467"/>
    <lineage>
        <taxon>Bacteria</taxon>
        <taxon>Pseudomonadati</taxon>
        <taxon>Thermodesulfobacteriota</taxon>
        <taxon>Desulfobacteria</taxon>
        <taxon>Desulfobacterales</taxon>
        <taxon>Desulfatirhabdiaceae</taxon>
        <taxon>Desulfatirhabdium</taxon>
    </lineage>
</organism>
<dbReference type="InterPro" id="IPR018776">
    <property type="entry name" value="Membrane_prot_PTPS-rel_domain"/>
</dbReference>
<feature type="domain" description="Membrane protein 6-pyruvoyl-tetrahydropterin synthase-related" evidence="2">
    <location>
        <begin position="95"/>
        <end position="550"/>
    </location>
</feature>
<evidence type="ECO:0000313" key="3">
    <source>
        <dbReference type="EMBL" id="HGU32083.1"/>
    </source>
</evidence>
<name>A0A7C4MM13_9BACT</name>
<comment type="caution">
    <text evidence="3">The sequence shown here is derived from an EMBL/GenBank/DDBJ whole genome shotgun (WGS) entry which is preliminary data.</text>
</comment>
<evidence type="ECO:0000259" key="2">
    <source>
        <dbReference type="Pfam" id="PF10131"/>
    </source>
</evidence>
<proteinExistence type="predicted"/>
<dbReference type="SUPFAM" id="SSF48452">
    <property type="entry name" value="TPR-like"/>
    <property type="match status" value="1"/>
</dbReference>